<dbReference type="CDD" id="cd04730">
    <property type="entry name" value="NPD_like"/>
    <property type="match status" value="1"/>
</dbReference>
<evidence type="ECO:0000256" key="4">
    <source>
        <dbReference type="ARBA" id="ARBA00022643"/>
    </source>
</evidence>
<comment type="function">
    <text evidence="1">Nitronate monooxygenase that uses molecular oxygen to catalyze the oxidative denitrification of alkyl nitronates. Acts on propionate 3-nitronate (P3N), the presumed physiological substrate. Probably functions in the detoxification of P3N, a metabolic poison produced by plants and fungi as a defense mechanism.</text>
</comment>
<name>A0AAX3LX87_9BACL</name>
<dbReference type="InterPro" id="IPR013785">
    <property type="entry name" value="Aldolase_TIM"/>
</dbReference>
<sequence>MSITTLLGIQYPIFQGAMAQIALAPLAAAVSNAGGLGILASGGFTAEQLREEIHKCKQLTNKPFGVNIMLMAENRDELAQVIIDEKIKVVTTGAGSPKNYIPMWKAAGIIVIPVVPSVAIARKMQELGADAIVAEGTEAGGHVGETTTMSLIPQVVDSVTIPVIAAGGIADGRGVAAAFALGAQGVQVGTRFLATTECPTHENFKLAVVHAKDTDTLVTGRTQGAPVRSIKNKMTLEYIKLEQEHASRDQLEELALGSLRKAVLEGDTENGSVMAGQIAGLVKEITSVEQVVHSMFAEAKLACDCIAASSLAVAIPVEA</sequence>
<dbReference type="Gene3D" id="3.20.20.70">
    <property type="entry name" value="Aldolase class I"/>
    <property type="match status" value="1"/>
</dbReference>
<keyword evidence="5" id="KW-0560">Oxidoreductase</keyword>
<evidence type="ECO:0000256" key="5">
    <source>
        <dbReference type="ARBA" id="ARBA00023002"/>
    </source>
</evidence>
<dbReference type="KEGG" id="pka:PQ456_14815"/>
<reference evidence="6 7" key="1">
    <citation type="submission" date="2023-02" db="EMBL/GenBank/DDBJ databases">
        <title>Genome sequence of Paenibacillus kyungheensis KACC 18744.</title>
        <authorList>
            <person name="Kim S."/>
            <person name="Heo J."/>
            <person name="Kwon S.-W."/>
        </authorList>
    </citation>
    <scope>NUCLEOTIDE SEQUENCE [LARGE SCALE GENOMIC DNA]</scope>
    <source>
        <strain evidence="6 7">KACC 18744</strain>
    </source>
</reference>
<dbReference type="InterPro" id="IPR004136">
    <property type="entry name" value="NMO"/>
</dbReference>
<dbReference type="SUPFAM" id="SSF51412">
    <property type="entry name" value="Inosine monophosphate dehydrogenase (IMPDH)"/>
    <property type="match status" value="1"/>
</dbReference>
<dbReference type="Pfam" id="PF03060">
    <property type="entry name" value="NMO"/>
    <property type="match status" value="2"/>
</dbReference>
<gene>
    <name evidence="6" type="ORF">PQ456_14815</name>
</gene>
<evidence type="ECO:0000313" key="7">
    <source>
        <dbReference type="Proteomes" id="UP001220509"/>
    </source>
</evidence>
<organism evidence="6 7">
    <name type="scientific">Paenibacillus kyungheensis</name>
    <dbReference type="NCBI Taxonomy" id="1452732"/>
    <lineage>
        <taxon>Bacteria</taxon>
        <taxon>Bacillati</taxon>
        <taxon>Bacillota</taxon>
        <taxon>Bacilli</taxon>
        <taxon>Bacillales</taxon>
        <taxon>Paenibacillaceae</taxon>
        <taxon>Paenibacillus</taxon>
    </lineage>
</organism>
<evidence type="ECO:0000256" key="2">
    <source>
        <dbReference type="ARBA" id="ARBA00013457"/>
    </source>
</evidence>
<dbReference type="PANTHER" id="PTHR32332:SF20">
    <property type="entry name" value="2-NITROPROPANE DIOXYGENASE-LIKE PROTEIN"/>
    <property type="match status" value="1"/>
</dbReference>
<dbReference type="AlphaFoldDB" id="A0AAX3LX87"/>
<dbReference type="RefSeq" id="WP_273612988.1">
    <property type="nucleotide sequence ID" value="NZ_CP117416.1"/>
</dbReference>
<accession>A0AAX3LX87</accession>
<dbReference type="PANTHER" id="PTHR32332">
    <property type="entry name" value="2-NITROPROPANE DIOXYGENASE"/>
    <property type="match status" value="1"/>
</dbReference>
<dbReference type="EMBL" id="CP117416">
    <property type="protein sequence ID" value="WCT54470.1"/>
    <property type="molecule type" value="Genomic_DNA"/>
</dbReference>
<dbReference type="Proteomes" id="UP001220509">
    <property type="component" value="Chromosome"/>
</dbReference>
<keyword evidence="3" id="KW-0285">Flavoprotein</keyword>
<proteinExistence type="predicted"/>
<evidence type="ECO:0000313" key="6">
    <source>
        <dbReference type="EMBL" id="WCT54470.1"/>
    </source>
</evidence>
<protein>
    <recommendedName>
        <fullName evidence="2">Probable nitronate monooxygenase</fullName>
    </recommendedName>
</protein>
<evidence type="ECO:0000256" key="1">
    <source>
        <dbReference type="ARBA" id="ARBA00003535"/>
    </source>
</evidence>
<evidence type="ECO:0000256" key="3">
    <source>
        <dbReference type="ARBA" id="ARBA00022630"/>
    </source>
</evidence>
<keyword evidence="4" id="KW-0288">FMN</keyword>
<dbReference type="GO" id="GO:0018580">
    <property type="term" value="F:nitronate monooxygenase activity"/>
    <property type="evidence" value="ECO:0007669"/>
    <property type="project" value="InterPro"/>
</dbReference>
<keyword evidence="7" id="KW-1185">Reference proteome</keyword>